<dbReference type="Proteomes" id="UP000029839">
    <property type="component" value="Unassembled WGS sequence"/>
</dbReference>
<dbReference type="AlphaFoldDB" id="A0A0A0BNE5"/>
<reference evidence="1 2" key="1">
    <citation type="submission" date="2013-08" db="EMBL/GenBank/DDBJ databases">
        <title>Genome sequencing of Cellulomonas carbonis T26.</title>
        <authorList>
            <person name="Chen F."/>
            <person name="Li Y."/>
            <person name="Wang G."/>
        </authorList>
    </citation>
    <scope>NUCLEOTIDE SEQUENCE [LARGE SCALE GENOMIC DNA]</scope>
    <source>
        <strain evidence="1 2">T26</strain>
    </source>
</reference>
<dbReference type="EMBL" id="AXCY01000096">
    <property type="protein sequence ID" value="KGM09450.1"/>
    <property type="molecule type" value="Genomic_DNA"/>
</dbReference>
<dbReference type="InterPro" id="IPR038666">
    <property type="entry name" value="SSP1_head-tail_sf"/>
</dbReference>
<evidence type="ECO:0000313" key="2">
    <source>
        <dbReference type="Proteomes" id="UP000029839"/>
    </source>
</evidence>
<reference evidence="1 2" key="2">
    <citation type="journal article" date="2015" name="Stand. Genomic Sci.">
        <title>Draft genome sequence of Cellulomonas carbonis T26(T) and comparative analysis of six Cellulomonas genomes.</title>
        <authorList>
            <person name="Zhuang W."/>
            <person name="Zhang S."/>
            <person name="Xia X."/>
            <person name="Wang G."/>
        </authorList>
    </citation>
    <scope>NUCLEOTIDE SEQUENCE [LARGE SCALE GENOMIC DNA]</scope>
    <source>
        <strain evidence="1 2">T26</strain>
    </source>
</reference>
<comment type="caution">
    <text evidence="1">The sequence shown here is derived from an EMBL/GenBank/DDBJ whole genome shotgun (WGS) entry which is preliminary data.</text>
</comment>
<proteinExistence type="predicted"/>
<sequence>MMAWRPTGYEQMATPLILMEPKTVKKLGVVTKVYEEVGRINATVKSYGGTEVVRDGVLQVLDTIEVTTWFDPRIKADCRLVNPYDGTAWSVMGRPEDVELRHVYMKFKCQRTEGEHGG</sequence>
<gene>
    <name evidence="1" type="ORF">N868_02120</name>
</gene>
<organism evidence="1 2">
    <name type="scientific">Cellulomonas carbonis T26</name>
    <dbReference type="NCBI Taxonomy" id="947969"/>
    <lineage>
        <taxon>Bacteria</taxon>
        <taxon>Bacillati</taxon>
        <taxon>Actinomycetota</taxon>
        <taxon>Actinomycetes</taxon>
        <taxon>Micrococcales</taxon>
        <taxon>Cellulomonadaceae</taxon>
        <taxon>Cellulomonas</taxon>
    </lineage>
</organism>
<evidence type="ECO:0000313" key="1">
    <source>
        <dbReference type="EMBL" id="KGM09450.1"/>
    </source>
</evidence>
<evidence type="ECO:0008006" key="3">
    <source>
        <dbReference type="Google" id="ProtNLM"/>
    </source>
</evidence>
<protein>
    <recommendedName>
        <fullName evidence="3">Phage head-tail adapter protein</fullName>
    </recommendedName>
</protein>
<accession>A0A0A0BNE5</accession>
<keyword evidence="2" id="KW-1185">Reference proteome</keyword>
<dbReference type="Gene3D" id="2.40.10.270">
    <property type="entry name" value="Bacteriophage SPP1 head-tail adaptor protein"/>
    <property type="match status" value="1"/>
</dbReference>
<name>A0A0A0BNE5_9CELL</name>